<feature type="compositionally biased region" description="Low complexity" evidence="1">
    <location>
        <begin position="1"/>
        <end position="12"/>
    </location>
</feature>
<protein>
    <recommendedName>
        <fullName evidence="5">WW domain-containing protein</fullName>
    </recommendedName>
</protein>
<dbReference type="AlphaFoldDB" id="A0A0C9W9U4"/>
<dbReference type="EMBL" id="KN839846">
    <property type="protein sequence ID" value="KIJ64598.1"/>
    <property type="molecule type" value="Genomic_DNA"/>
</dbReference>
<dbReference type="Proteomes" id="UP000053820">
    <property type="component" value="Unassembled WGS sequence"/>
</dbReference>
<dbReference type="OrthoDB" id="2657661at2759"/>
<dbReference type="HOGENOM" id="CLU_015091_2_2_1"/>
<keyword evidence="2" id="KW-0472">Membrane</keyword>
<keyword evidence="2" id="KW-1133">Transmembrane helix</keyword>
<keyword evidence="2" id="KW-0812">Transmembrane</keyword>
<organism evidence="3 4">
    <name type="scientific">Hydnomerulius pinastri MD-312</name>
    <dbReference type="NCBI Taxonomy" id="994086"/>
    <lineage>
        <taxon>Eukaryota</taxon>
        <taxon>Fungi</taxon>
        <taxon>Dikarya</taxon>
        <taxon>Basidiomycota</taxon>
        <taxon>Agaricomycotina</taxon>
        <taxon>Agaricomycetes</taxon>
        <taxon>Agaricomycetidae</taxon>
        <taxon>Boletales</taxon>
        <taxon>Boletales incertae sedis</taxon>
        <taxon>Leucogyrophana</taxon>
    </lineage>
</organism>
<evidence type="ECO:0000256" key="2">
    <source>
        <dbReference type="SAM" id="Phobius"/>
    </source>
</evidence>
<accession>A0A0C9W9U4</accession>
<proteinExistence type="predicted"/>
<evidence type="ECO:0000313" key="3">
    <source>
        <dbReference type="EMBL" id="KIJ64598.1"/>
    </source>
</evidence>
<feature type="region of interest" description="Disordered" evidence="1">
    <location>
        <begin position="1"/>
        <end position="23"/>
    </location>
</feature>
<name>A0A0C9W9U4_9AGAM</name>
<gene>
    <name evidence="3" type="ORF">HYDPIDRAFT_111969</name>
</gene>
<feature type="transmembrane region" description="Helical" evidence="2">
    <location>
        <begin position="392"/>
        <end position="418"/>
    </location>
</feature>
<evidence type="ECO:0000313" key="4">
    <source>
        <dbReference type="Proteomes" id="UP000053820"/>
    </source>
</evidence>
<keyword evidence="4" id="KW-1185">Reference proteome</keyword>
<sequence length="484" mass="54047">MESSGSGPSTLKSSHKTKPFALSPPVHTLPSGWVRIRHPESGVYYFHEEKILCTWSDVCIPRVHGVIMKAAEMLQKSSAFQDVPEDQEVGLVLDAQVAAEGSKTCSYYCVSHGDRRIFWLEGMGHEDEVIQCTPSKCKGLQGDHCAEAEYWKHCELFPTTFTVTKDATDDLRDILIQASGDRVTAKFSTSPYTKDDLAYMLSLVKEIEGDVREGSGHNSWVIAKFMSLHNDGILRSSYGQSDDYFDIDNSEPSPGPYRRSYLMAFLAPFLLKSPDVYAEELYTFHENFTPERWSRFVHKVDTSIRDSNLLATVLLSTNVGLLAIGSIDEASIDGSRSAVQIVTYVSIICSVGSIIIGLAIFKQYRAKGADTPLRAVTVLKRILKETYGLERLAIICSLPYILLMWSLIAFLGAFSVIFYNKTDPQVRVPVSVTLALVLLFLFSCMYTAGPPDKEDRKPQNHSYRERAAGYFPRLGPKKTDTILP</sequence>
<reference evidence="3 4" key="1">
    <citation type="submission" date="2014-04" db="EMBL/GenBank/DDBJ databases">
        <title>Evolutionary Origins and Diversification of the Mycorrhizal Mutualists.</title>
        <authorList>
            <consortium name="DOE Joint Genome Institute"/>
            <consortium name="Mycorrhizal Genomics Consortium"/>
            <person name="Kohler A."/>
            <person name="Kuo A."/>
            <person name="Nagy L.G."/>
            <person name="Floudas D."/>
            <person name="Copeland A."/>
            <person name="Barry K.W."/>
            <person name="Cichocki N."/>
            <person name="Veneault-Fourrey C."/>
            <person name="LaButti K."/>
            <person name="Lindquist E.A."/>
            <person name="Lipzen A."/>
            <person name="Lundell T."/>
            <person name="Morin E."/>
            <person name="Murat C."/>
            <person name="Riley R."/>
            <person name="Ohm R."/>
            <person name="Sun H."/>
            <person name="Tunlid A."/>
            <person name="Henrissat B."/>
            <person name="Grigoriev I.V."/>
            <person name="Hibbett D.S."/>
            <person name="Martin F."/>
        </authorList>
    </citation>
    <scope>NUCLEOTIDE SEQUENCE [LARGE SCALE GENOMIC DNA]</scope>
    <source>
        <strain evidence="3 4">MD-312</strain>
    </source>
</reference>
<feature type="transmembrane region" description="Helical" evidence="2">
    <location>
        <begin position="430"/>
        <end position="449"/>
    </location>
</feature>
<feature type="transmembrane region" description="Helical" evidence="2">
    <location>
        <begin position="341"/>
        <end position="361"/>
    </location>
</feature>
<evidence type="ECO:0000256" key="1">
    <source>
        <dbReference type="SAM" id="MobiDB-lite"/>
    </source>
</evidence>
<evidence type="ECO:0008006" key="5">
    <source>
        <dbReference type="Google" id="ProtNLM"/>
    </source>
</evidence>